<evidence type="ECO:0000313" key="7">
    <source>
        <dbReference type="EMBL" id="MBB6262227.1"/>
    </source>
</evidence>
<reference evidence="7 8" key="1">
    <citation type="submission" date="2020-08" db="EMBL/GenBank/DDBJ databases">
        <title>Genomic Encyclopedia of Type Strains, Phase IV (KMG-IV): sequencing the most valuable type-strain genomes for metagenomic binning, comparative biology and taxonomic classification.</title>
        <authorList>
            <person name="Goeker M."/>
        </authorList>
    </citation>
    <scope>NUCLEOTIDE SEQUENCE [LARGE SCALE GENOMIC DNA]</scope>
    <source>
        <strain evidence="7 8">DSM 22336</strain>
    </source>
</reference>
<keyword evidence="1" id="KW-0229">DNA integration</keyword>
<evidence type="ECO:0000256" key="3">
    <source>
        <dbReference type="ARBA" id="ARBA00023172"/>
    </source>
</evidence>
<organism evidence="7 8">
    <name type="scientific">Paenochrobactrum gallinarii</name>
    <dbReference type="NCBI Taxonomy" id="643673"/>
    <lineage>
        <taxon>Bacteria</taxon>
        <taxon>Pseudomonadati</taxon>
        <taxon>Pseudomonadota</taxon>
        <taxon>Alphaproteobacteria</taxon>
        <taxon>Hyphomicrobiales</taxon>
        <taxon>Brucellaceae</taxon>
        <taxon>Paenochrobactrum</taxon>
    </lineage>
</organism>
<keyword evidence="8" id="KW-1185">Reference proteome</keyword>
<accession>A0A841M0F0</accession>
<keyword evidence="3" id="KW-0233">DNA recombination</keyword>
<dbReference type="InterPro" id="IPR002104">
    <property type="entry name" value="Integrase_catalytic"/>
</dbReference>
<dbReference type="Gene3D" id="1.10.150.130">
    <property type="match status" value="1"/>
</dbReference>
<dbReference type="Proteomes" id="UP000555393">
    <property type="component" value="Unassembled WGS sequence"/>
</dbReference>
<feature type="domain" description="Tyr recombinase" evidence="5">
    <location>
        <begin position="121"/>
        <end position="316"/>
    </location>
</feature>
<dbReference type="GO" id="GO:0015074">
    <property type="term" value="P:DNA integration"/>
    <property type="evidence" value="ECO:0007669"/>
    <property type="project" value="UniProtKB-KW"/>
</dbReference>
<sequence length="319" mass="35180">MHDSGQNSNKYDWGLTASHFPALPSGVQDFLSLSLSESTKRSYRADLAHFEAAGRILPASPSDIASYIAEMAGHYAVATIERRLASLAKAHRTRGYDDPCKAELVKSTLRGIRRSLGTQQRQAAAILRDDLFAMLDKLGDHRPKDIRDRALLLLGFATAMRRSELASLDIDDIEFIPKGMLVILRRSKTDQEGQGRKIAVPLGRTRHCPVTALKTWLDMLERPSGAIFVCINKHGHILQRRISGEAVSLVVKTRIANAGYDPKPFSGHSLRAGFATSAAQAGASTYKIRQTTGHRTESSLSRYIRDTDLFTDAAITRLL</sequence>
<dbReference type="AlphaFoldDB" id="A0A841M0F0"/>
<dbReference type="RefSeq" id="WP_184224304.1">
    <property type="nucleotide sequence ID" value="NZ_JACIIU010000019.1"/>
</dbReference>
<dbReference type="EMBL" id="JACIIU010000019">
    <property type="protein sequence ID" value="MBB6262227.1"/>
    <property type="molecule type" value="Genomic_DNA"/>
</dbReference>
<protein>
    <submittedName>
        <fullName evidence="7">Integrase</fullName>
    </submittedName>
</protein>
<name>A0A841M0F0_9HYPH</name>
<dbReference type="PROSITE" id="PS51900">
    <property type="entry name" value="CB"/>
    <property type="match status" value="1"/>
</dbReference>
<keyword evidence="2 4" id="KW-0238">DNA-binding</keyword>
<dbReference type="PROSITE" id="PS51898">
    <property type="entry name" value="TYR_RECOMBINASE"/>
    <property type="match status" value="1"/>
</dbReference>
<dbReference type="SUPFAM" id="SSF47823">
    <property type="entry name" value="lambda integrase-like, N-terminal domain"/>
    <property type="match status" value="1"/>
</dbReference>
<gene>
    <name evidence="7" type="ORF">FHS77_002799</name>
</gene>
<evidence type="ECO:0000256" key="1">
    <source>
        <dbReference type="ARBA" id="ARBA00022908"/>
    </source>
</evidence>
<dbReference type="Pfam" id="PF00589">
    <property type="entry name" value="Phage_integrase"/>
    <property type="match status" value="1"/>
</dbReference>
<evidence type="ECO:0000259" key="5">
    <source>
        <dbReference type="PROSITE" id="PS51898"/>
    </source>
</evidence>
<dbReference type="InterPro" id="IPR044068">
    <property type="entry name" value="CB"/>
</dbReference>
<evidence type="ECO:0000259" key="6">
    <source>
        <dbReference type="PROSITE" id="PS51900"/>
    </source>
</evidence>
<evidence type="ECO:0000256" key="2">
    <source>
        <dbReference type="ARBA" id="ARBA00023125"/>
    </source>
</evidence>
<dbReference type="InterPro" id="IPR011010">
    <property type="entry name" value="DNA_brk_join_enz"/>
</dbReference>
<dbReference type="PANTHER" id="PTHR34605">
    <property type="entry name" value="PHAGE_INTEGRASE DOMAIN-CONTAINING PROTEIN"/>
    <property type="match status" value="1"/>
</dbReference>
<proteinExistence type="predicted"/>
<evidence type="ECO:0000256" key="4">
    <source>
        <dbReference type="PROSITE-ProRule" id="PRU01248"/>
    </source>
</evidence>
<dbReference type="InterPro" id="IPR010998">
    <property type="entry name" value="Integrase_recombinase_N"/>
</dbReference>
<feature type="domain" description="Core-binding (CB)" evidence="6">
    <location>
        <begin position="21"/>
        <end position="95"/>
    </location>
</feature>
<dbReference type="InterPro" id="IPR052925">
    <property type="entry name" value="Phage_Integrase-like_Recomb"/>
</dbReference>
<dbReference type="InterPro" id="IPR013762">
    <property type="entry name" value="Integrase-like_cat_sf"/>
</dbReference>
<dbReference type="GO" id="GO:0006310">
    <property type="term" value="P:DNA recombination"/>
    <property type="evidence" value="ECO:0007669"/>
    <property type="project" value="UniProtKB-KW"/>
</dbReference>
<evidence type="ECO:0000313" key="8">
    <source>
        <dbReference type="Proteomes" id="UP000555393"/>
    </source>
</evidence>
<dbReference type="SUPFAM" id="SSF56349">
    <property type="entry name" value="DNA breaking-rejoining enzymes"/>
    <property type="match status" value="1"/>
</dbReference>
<dbReference type="PANTHER" id="PTHR34605:SF3">
    <property type="entry name" value="P CELL-TYPE AGGLUTINATION PROTEIN MAP4-LIKE-RELATED"/>
    <property type="match status" value="1"/>
</dbReference>
<comment type="caution">
    <text evidence="7">The sequence shown here is derived from an EMBL/GenBank/DDBJ whole genome shotgun (WGS) entry which is preliminary data.</text>
</comment>
<dbReference type="GO" id="GO:0003677">
    <property type="term" value="F:DNA binding"/>
    <property type="evidence" value="ECO:0007669"/>
    <property type="project" value="UniProtKB-UniRule"/>
</dbReference>
<dbReference type="CDD" id="cd00799">
    <property type="entry name" value="INT_Cre_C"/>
    <property type="match status" value="1"/>
</dbReference>
<dbReference type="Gene3D" id="1.10.443.10">
    <property type="entry name" value="Intergrase catalytic core"/>
    <property type="match status" value="1"/>
</dbReference>